<reference evidence="7" key="1">
    <citation type="journal article" date="2020" name="Nature">
        <title>Giant virus diversity and host interactions through global metagenomics.</title>
        <authorList>
            <person name="Schulz F."/>
            <person name="Roux S."/>
            <person name="Paez-Espino D."/>
            <person name="Jungbluth S."/>
            <person name="Walsh D.A."/>
            <person name="Denef V.J."/>
            <person name="McMahon K.D."/>
            <person name="Konstantinidis K.T."/>
            <person name="Eloe-Fadrosh E.A."/>
            <person name="Kyrpides N.C."/>
            <person name="Woyke T."/>
        </authorList>
    </citation>
    <scope>NUCLEOTIDE SEQUENCE</scope>
    <source>
        <strain evidence="7">GVMAG-S-ERX555907-102</strain>
    </source>
</reference>
<protein>
    <recommendedName>
        <fullName evidence="2">dihydrofolate reductase</fullName>
        <ecNumber evidence="2">1.5.1.3</ecNumber>
    </recommendedName>
</protein>
<dbReference type="GO" id="GO:0006730">
    <property type="term" value="P:one-carbon metabolic process"/>
    <property type="evidence" value="ECO:0007669"/>
    <property type="project" value="UniProtKB-KW"/>
</dbReference>
<dbReference type="PANTHER" id="PTHR48069:SF3">
    <property type="entry name" value="DIHYDROFOLATE REDUCTASE"/>
    <property type="match status" value="1"/>
</dbReference>
<organism evidence="7">
    <name type="scientific">viral metagenome</name>
    <dbReference type="NCBI Taxonomy" id="1070528"/>
    <lineage>
        <taxon>unclassified sequences</taxon>
        <taxon>metagenomes</taxon>
        <taxon>organismal metagenomes</taxon>
    </lineage>
</organism>
<dbReference type="GO" id="GO:0046452">
    <property type="term" value="P:dihydrofolate metabolic process"/>
    <property type="evidence" value="ECO:0007669"/>
    <property type="project" value="TreeGrafter"/>
</dbReference>
<dbReference type="GO" id="GO:0005739">
    <property type="term" value="C:mitochondrion"/>
    <property type="evidence" value="ECO:0007669"/>
    <property type="project" value="TreeGrafter"/>
</dbReference>
<dbReference type="CDD" id="cd00209">
    <property type="entry name" value="DHFR"/>
    <property type="match status" value="1"/>
</dbReference>
<dbReference type="GO" id="GO:0046654">
    <property type="term" value="P:tetrahydrofolate biosynthetic process"/>
    <property type="evidence" value="ECO:0007669"/>
    <property type="project" value="InterPro"/>
</dbReference>
<dbReference type="EMBL" id="MN741007">
    <property type="protein sequence ID" value="QHU22454.1"/>
    <property type="molecule type" value="Genomic_DNA"/>
</dbReference>
<dbReference type="PROSITE" id="PS00075">
    <property type="entry name" value="DHFR_1"/>
    <property type="match status" value="1"/>
</dbReference>
<dbReference type="GO" id="GO:0004146">
    <property type="term" value="F:dihydrofolate reductase activity"/>
    <property type="evidence" value="ECO:0007669"/>
    <property type="project" value="UniProtKB-EC"/>
</dbReference>
<dbReference type="Gene3D" id="3.40.430.10">
    <property type="entry name" value="Dihydrofolate Reductase, subunit A"/>
    <property type="match status" value="1"/>
</dbReference>
<evidence type="ECO:0000256" key="1">
    <source>
        <dbReference type="ARBA" id="ARBA00004903"/>
    </source>
</evidence>
<evidence type="ECO:0000256" key="5">
    <source>
        <dbReference type="ARBA" id="ARBA00023002"/>
    </source>
</evidence>
<dbReference type="EC" id="1.5.1.3" evidence="2"/>
<evidence type="ECO:0000256" key="3">
    <source>
        <dbReference type="ARBA" id="ARBA00022563"/>
    </source>
</evidence>
<comment type="pathway">
    <text evidence="1">Cofactor biosynthesis; tetrahydrofolate biosynthesis; 5,6,7,8-tetrahydrofolate from 7,8-dihydrofolate: step 1/1.</text>
</comment>
<dbReference type="AlphaFoldDB" id="A0A6C0L0Z6"/>
<dbReference type="GO" id="GO:0050661">
    <property type="term" value="F:NADP binding"/>
    <property type="evidence" value="ECO:0007669"/>
    <property type="project" value="InterPro"/>
</dbReference>
<dbReference type="PANTHER" id="PTHR48069">
    <property type="entry name" value="DIHYDROFOLATE REDUCTASE"/>
    <property type="match status" value="1"/>
</dbReference>
<dbReference type="SUPFAM" id="SSF53597">
    <property type="entry name" value="Dihydrofolate reductase-like"/>
    <property type="match status" value="1"/>
</dbReference>
<keyword evidence="4" id="KW-0521">NADP</keyword>
<dbReference type="InterPro" id="IPR024072">
    <property type="entry name" value="DHFR-like_dom_sf"/>
</dbReference>
<dbReference type="PROSITE" id="PS51330">
    <property type="entry name" value="DHFR_2"/>
    <property type="match status" value="1"/>
</dbReference>
<evidence type="ECO:0000259" key="6">
    <source>
        <dbReference type="PROSITE" id="PS51330"/>
    </source>
</evidence>
<keyword evidence="5" id="KW-0560">Oxidoreductase</keyword>
<dbReference type="InterPro" id="IPR012259">
    <property type="entry name" value="DHFR"/>
</dbReference>
<dbReference type="Pfam" id="PF00186">
    <property type="entry name" value="DHFR_1"/>
    <property type="match status" value="1"/>
</dbReference>
<accession>A0A6C0L0Z6</accession>
<keyword evidence="3" id="KW-0554">One-carbon metabolism</keyword>
<dbReference type="PRINTS" id="PR00070">
    <property type="entry name" value="DHFR"/>
</dbReference>
<dbReference type="InterPro" id="IPR017925">
    <property type="entry name" value="DHFR_CS"/>
</dbReference>
<evidence type="ECO:0000256" key="2">
    <source>
        <dbReference type="ARBA" id="ARBA00012856"/>
    </source>
</evidence>
<proteinExistence type="predicted"/>
<evidence type="ECO:0000313" key="7">
    <source>
        <dbReference type="EMBL" id="QHU22454.1"/>
    </source>
</evidence>
<dbReference type="GO" id="GO:0046655">
    <property type="term" value="P:folic acid metabolic process"/>
    <property type="evidence" value="ECO:0007669"/>
    <property type="project" value="TreeGrafter"/>
</dbReference>
<sequence>MEKTLNIIACCDNKMGIGIDNKLPWSISSEMKIFKEKTIGNGNNCVIMGKNTYLSVPEKYRPLSERYNCIVSSNYELSENKTDCRLLRNLNADLISLLNCTNYKTYWIIGGSSVYHEIMAYYPHLVNEIHISILQDDYKCNKFFPIIDKSKFVLKDKSQNEKDKYTHFVYKNNCANCK</sequence>
<feature type="domain" description="DHFR" evidence="6">
    <location>
        <begin position="4"/>
        <end position="178"/>
    </location>
</feature>
<dbReference type="InterPro" id="IPR001796">
    <property type="entry name" value="DHFR_dom"/>
</dbReference>
<evidence type="ECO:0000256" key="4">
    <source>
        <dbReference type="ARBA" id="ARBA00022857"/>
    </source>
</evidence>
<name>A0A6C0L0Z6_9ZZZZ</name>